<dbReference type="EMBL" id="BAAADD010000005">
    <property type="protein sequence ID" value="GAA0572043.1"/>
    <property type="molecule type" value="Genomic_DNA"/>
</dbReference>
<sequence>MAKILVLPRIIRDHAAAERTRAGLWIPVALATGAGSYFTLPFEPGLGWVPMAAVFAVAFGWLAAVAETTGTRIAFALIAAFVLGFGAARLRTDVVAAPILSHRMGPIHLDARVVQSEPRGNGSRLVLEPIPTARLPATKMPRRVRFTVRAHSDVPEPGSWVHVLAILMPPPSPSMPGDYDFGRWAYYQQIGAVGYLYGKPKPIPPVRPETWSERARSALEDLRTRMTEHIRAVIPGNEGVISAALITGERADIDPDDQTAFRDSGLMHVLSISGLHLALAGGVFFWVIRALFACFPRIVLKHPIKKWAAIGALLGSTFYLLISGCEAPAVRSWVMLAFMFVAILVDRPALSMRSVMLAAAAIILAAPENVLDAGCQMSFAAVIGLIAMAEWQQGRSRDEAKKTLWRKAWRYVLGICVTSTIAGLATAPISIFHFDRASPFGILANLAALPVVGAIIMPAAVAAMVLMPFGLDTWPLIAMGKGTAIMLAIARWVAALPGAGMAVPAWPGWCVALMMGGGLWIALWRRGWRWLGLIPIAAGLLFVPMVRPPDILVAQDGRTVALRLDNGRLALTQKPNDKYAAASWLRRAGDDRLPQDAIGGPGLKCDALGCIAHLKGTLIAVDARAEALAEDCANAAIVISAVAAHRICNGPRLVIDRRDAIIDGAHAVWLDTPLRVEKAEDARGLRPWSGRYQRLHRTQ</sequence>
<accession>A0ABN1ES34</accession>
<dbReference type="PANTHER" id="PTHR30619">
    <property type="entry name" value="DNA INTERNALIZATION/COMPETENCE PROTEIN COMEC/REC2"/>
    <property type="match status" value="1"/>
</dbReference>
<dbReference type="Pfam" id="PF03772">
    <property type="entry name" value="Competence"/>
    <property type="match status" value="1"/>
</dbReference>
<feature type="transmembrane region" description="Helical" evidence="6">
    <location>
        <begin position="530"/>
        <end position="546"/>
    </location>
</feature>
<evidence type="ECO:0000259" key="7">
    <source>
        <dbReference type="Pfam" id="PF03772"/>
    </source>
</evidence>
<name>A0ABN1ES34_9PROT</name>
<keyword evidence="4 6" id="KW-1133">Transmembrane helix</keyword>
<evidence type="ECO:0000256" key="6">
    <source>
        <dbReference type="SAM" id="Phobius"/>
    </source>
</evidence>
<dbReference type="Proteomes" id="UP001499951">
    <property type="component" value="Unassembled WGS sequence"/>
</dbReference>
<evidence type="ECO:0000256" key="3">
    <source>
        <dbReference type="ARBA" id="ARBA00022692"/>
    </source>
</evidence>
<evidence type="ECO:0000256" key="2">
    <source>
        <dbReference type="ARBA" id="ARBA00022475"/>
    </source>
</evidence>
<feature type="transmembrane region" description="Helical" evidence="6">
    <location>
        <begin position="440"/>
        <end position="467"/>
    </location>
</feature>
<feature type="transmembrane region" description="Helical" evidence="6">
    <location>
        <begin position="266"/>
        <end position="292"/>
    </location>
</feature>
<keyword evidence="2" id="KW-1003">Cell membrane</keyword>
<dbReference type="InterPro" id="IPR004477">
    <property type="entry name" value="ComEC_N"/>
</dbReference>
<feature type="domain" description="ComEC/Rec2-related protein" evidence="7">
    <location>
        <begin position="245"/>
        <end position="526"/>
    </location>
</feature>
<evidence type="ECO:0000256" key="5">
    <source>
        <dbReference type="ARBA" id="ARBA00023136"/>
    </source>
</evidence>
<organism evidence="9 10">
    <name type="scientific">Rhizomicrobium electricum</name>
    <dbReference type="NCBI Taxonomy" id="480070"/>
    <lineage>
        <taxon>Bacteria</taxon>
        <taxon>Pseudomonadati</taxon>
        <taxon>Pseudomonadota</taxon>
        <taxon>Alphaproteobacteria</taxon>
        <taxon>Micropepsales</taxon>
        <taxon>Micropepsaceae</taxon>
        <taxon>Rhizomicrobium</taxon>
    </lineage>
</organism>
<feature type="transmembrane region" description="Helical" evidence="6">
    <location>
        <begin position="304"/>
        <end position="322"/>
    </location>
</feature>
<evidence type="ECO:0000256" key="1">
    <source>
        <dbReference type="ARBA" id="ARBA00004651"/>
    </source>
</evidence>
<feature type="transmembrane region" description="Helical" evidence="6">
    <location>
        <begin position="474"/>
        <end position="494"/>
    </location>
</feature>
<feature type="transmembrane region" description="Helical" evidence="6">
    <location>
        <begin position="350"/>
        <end position="367"/>
    </location>
</feature>
<dbReference type="InterPro" id="IPR025405">
    <property type="entry name" value="DUF4131"/>
</dbReference>
<proteinExistence type="predicted"/>
<feature type="transmembrane region" description="Helical" evidence="6">
    <location>
        <begin position="411"/>
        <end position="434"/>
    </location>
</feature>
<keyword evidence="10" id="KW-1185">Reference proteome</keyword>
<feature type="transmembrane region" description="Helical" evidence="6">
    <location>
        <begin position="73"/>
        <end position="90"/>
    </location>
</feature>
<protein>
    <submittedName>
        <fullName evidence="9">ComEC/Rec2 family competence protein</fullName>
    </submittedName>
</protein>
<keyword evidence="3 6" id="KW-0812">Transmembrane</keyword>
<feature type="domain" description="DUF4131" evidence="8">
    <location>
        <begin position="48"/>
        <end position="199"/>
    </location>
</feature>
<dbReference type="InterPro" id="IPR052159">
    <property type="entry name" value="Competence_DNA_uptake"/>
</dbReference>
<gene>
    <name evidence="9" type="ORF">GCM10008942_20940</name>
</gene>
<dbReference type="Pfam" id="PF13567">
    <property type="entry name" value="DUF4131"/>
    <property type="match status" value="1"/>
</dbReference>
<dbReference type="NCBIfam" id="TIGR00360">
    <property type="entry name" value="ComEC_N-term"/>
    <property type="match status" value="1"/>
</dbReference>
<comment type="subcellular location">
    <subcellularLocation>
        <location evidence="1">Cell membrane</location>
        <topology evidence="1">Multi-pass membrane protein</topology>
    </subcellularLocation>
</comment>
<keyword evidence="5 6" id="KW-0472">Membrane</keyword>
<evidence type="ECO:0000259" key="8">
    <source>
        <dbReference type="Pfam" id="PF13567"/>
    </source>
</evidence>
<feature type="transmembrane region" description="Helical" evidence="6">
    <location>
        <begin position="46"/>
        <end position="66"/>
    </location>
</feature>
<evidence type="ECO:0000256" key="4">
    <source>
        <dbReference type="ARBA" id="ARBA00022989"/>
    </source>
</evidence>
<dbReference type="PANTHER" id="PTHR30619:SF1">
    <property type="entry name" value="RECOMBINATION PROTEIN 2"/>
    <property type="match status" value="1"/>
</dbReference>
<feature type="transmembrane region" description="Helical" evidence="6">
    <location>
        <begin position="506"/>
        <end position="523"/>
    </location>
</feature>
<evidence type="ECO:0000313" key="10">
    <source>
        <dbReference type="Proteomes" id="UP001499951"/>
    </source>
</evidence>
<comment type="caution">
    <text evidence="9">The sequence shown here is derived from an EMBL/GenBank/DDBJ whole genome shotgun (WGS) entry which is preliminary data.</text>
</comment>
<dbReference type="RefSeq" id="WP_166934286.1">
    <property type="nucleotide sequence ID" value="NZ_BAAADD010000005.1"/>
</dbReference>
<evidence type="ECO:0000313" key="9">
    <source>
        <dbReference type="EMBL" id="GAA0572043.1"/>
    </source>
</evidence>
<feature type="transmembrane region" description="Helical" evidence="6">
    <location>
        <begin position="21"/>
        <end position="40"/>
    </location>
</feature>
<reference evidence="9 10" key="1">
    <citation type="journal article" date="2019" name="Int. J. Syst. Evol. Microbiol.">
        <title>The Global Catalogue of Microorganisms (GCM) 10K type strain sequencing project: providing services to taxonomists for standard genome sequencing and annotation.</title>
        <authorList>
            <consortium name="The Broad Institute Genomics Platform"/>
            <consortium name="The Broad Institute Genome Sequencing Center for Infectious Disease"/>
            <person name="Wu L."/>
            <person name="Ma J."/>
        </authorList>
    </citation>
    <scope>NUCLEOTIDE SEQUENCE [LARGE SCALE GENOMIC DNA]</scope>
    <source>
        <strain evidence="9 10">JCM 15089</strain>
    </source>
</reference>